<accession>A0A251P553</accession>
<dbReference type="AlphaFoldDB" id="A0A251P553"/>
<evidence type="ECO:0008006" key="3">
    <source>
        <dbReference type="Google" id="ProtNLM"/>
    </source>
</evidence>
<reference evidence="1 2" key="1">
    <citation type="journal article" date="2013" name="Nat. Genet.">
        <title>The high-quality draft genome of peach (Prunus persica) identifies unique patterns of genetic diversity, domestication and genome evolution.</title>
        <authorList>
            <consortium name="International Peach Genome Initiative"/>
            <person name="Verde I."/>
            <person name="Abbott A.G."/>
            <person name="Scalabrin S."/>
            <person name="Jung S."/>
            <person name="Shu S."/>
            <person name="Marroni F."/>
            <person name="Zhebentyayeva T."/>
            <person name="Dettori M.T."/>
            <person name="Grimwood J."/>
            <person name="Cattonaro F."/>
            <person name="Zuccolo A."/>
            <person name="Rossini L."/>
            <person name="Jenkins J."/>
            <person name="Vendramin E."/>
            <person name="Meisel L.A."/>
            <person name="Decroocq V."/>
            <person name="Sosinski B."/>
            <person name="Prochnik S."/>
            <person name="Mitros T."/>
            <person name="Policriti A."/>
            <person name="Cipriani G."/>
            <person name="Dondini L."/>
            <person name="Ficklin S."/>
            <person name="Goodstein D.M."/>
            <person name="Xuan P."/>
            <person name="Del Fabbro C."/>
            <person name="Aramini V."/>
            <person name="Copetti D."/>
            <person name="Gonzalez S."/>
            <person name="Horner D.S."/>
            <person name="Falchi R."/>
            <person name="Lucas S."/>
            <person name="Mica E."/>
            <person name="Maldonado J."/>
            <person name="Lazzari B."/>
            <person name="Bielenberg D."/>
            <person name="Pirona R."/>
            <person name="Miculan M."/>
            <person name="Barakat A."/>
            <person name="Testolin R."/>
            <person name="Stella A."/>
            <person name="Tartarini S."/>
            <person name="Tonutti P."/>
            <person name="Arus P."/>
            <person name="Orellana A."/>
            <person name="Wells C."/>
            <person name="Main D."/>
            <person name="Vizzotto G."/>
            <person name="Silva H."/>
            <person name="Salamini F."/>
            <person name="Schmutz J."/>
            <person name="Morgante M."/>
            <person name="Rokhsar D.S."/>
        </authorList>
    </citation>
    <scope>NUCLEOTIDE SEQUENCE [LARGE SCALE GENOMIC DNA]</scope>
    <source>
        <strain evidence="2">cv. Nemared</strain>
    </source>
</reference>
<gene>
    <name evidence="1" type="ORF">PRUPE_5G009700</name>
</gene>
<sequence>MMIDDEEPLMSGVKHALQREWQNIVHSDDVRTLLCTQKLWQRNSWSLFTMMFWIQAQEIPLGQVTRSNAKPIASRITKELVVEDPAQAGTRGFLRMRVEINMGKPLPMDFWQSTLGPILIQRPSKILL</sequence>
<dbReference type="EMBL" id="CM007655">
    <property type="protein sequence ID" value="ONI05495.1"/>
    <property type="molecule type" value="Genomic_DNA"/>
</dbReference>
<evidence type="ECO:0000313" key="1">
    <source>
        <dbReference type="EMBL" id="ONI05495.1"/>
    </source>
</evidence>
<name>A0A251P553_PRUPE</name>
<evidence type="ECO:0000313" key="2">
    <source>
        <dbReference type="Proteomes" id="UP000006882"/>
    </source>
</evidence>
<organism evidence="1 2">
    <name type="scientific">Prunus persica</name>
    <name type="common">Peach</name>
    <name type="synonym">Amygdalus persica</name>
    <dbReference type="NCBI Taxonomy" id="3760"/>
    <lineage>
        <taxon>Eukaryota</taxon>
        <taxon>Viridiplantae</taxon>
        <taxon>Streptophyta</taxon>
        <taxon>Embryophyta</taxon>
        <taxon>Tracheophyta</taxon>
        <taxon>Spermatophyta</taxon>
        <taxon>Magnoliopsida</taxon>
        <taxon>eudicotyledons</taxon>
        <taxon>Gunneridae</taxon>
        <taxon>Pentapetalae</taxon>
        <taxon>rosids</taxon>
        <taxon>fabids</taxon>
        <taxon>Rosales</taxon>
        <taxon>Rosaceae</taxon>
        <taxon>Amygdaloideae</taxon>
        <taxon>Amygdaleae</taxon>
        <taxon>Prunus</taxon>
    </lineage>
</organism>
<keyword evidence="2" id="KW-1185">Reference proteome</keyword>
<dbReference type="Gramene" id="ONI05495">
    <property type="protein sequence ID" value="ONI05495"/>
    <property type="gene ID" value="PRUPE_5G009700"/>
</dbReference>
<proteinExistence type="predicted"/>
<protein>
    <recommendedName>
        <fullName evidence="3">DUF4283 domain-containing protein</fullName>
    </recommendedName>
</protein>
<dbReference type="Proteomes" id="UP000006882">
    <property type="component" value="Chromosome G5"/>
</dbReference>